<dbReference type="AlphaFoldDB" id="A0A178IAD5"/>
<accession>A0A178IAD5</accession>
<proteinExistence type="predicted"/>
<evidence type="ECO:0000256" key="1">
    <source>
        <dbReference type="SAM" id="Phobius"/>
    </source>
</evidence>
<name>A0A178IAD5_9BACT</name>
<feature type="transmembrane region" description="Helical" evidence="1">
    <location>
        <begin position="438"/>
        <end position="459"/>
    </location>
</feature>
<organism evidence="2 3">
    <name type="scientific">Termitidicoccus mucosus</name>
    <dbReference type="NCBI Taxonomy" id="1184151"/>
    <lineage>
        <taxon>Bacteria</taxon>
        <taxon>Pseudomonadati</taxon>
        <taxon>Verrucomicrobiota</taxon>
        <taxon>Opitutia</taxon>
        <taxon>Opitutales</taxon>
        <taxon>Opitutaceae</taxon>
        <taxon>Termitidicoccus</taxon>
    </lineage>
</organism>
<evidence type="ECO:0000313" key="3">
    <source>
        <dbReference type="Proteomes" id="UP000078486"/>
    </source>
</evidence>
<feature type="transmembrane region" description="Helical" evidence="1">
    <location>
        <begin position="381"/>
        <end position="400"/>
    </location>
</feature>
<dbReference type="STRING" id="1184151.AW736_25165"/>
<feature type="transmembrane region" description="Helical" evidence="1">
    <location>
        <begin position="484"/>
        <end position="506"/>
    </location>
</feature>
<keyword evidence="3" id="KW-1185">Reference proteome</keyword>
<feature type="transmembrane region" description="Helical" evidence="1">
    <location>
        <begin position="512"/>
        <end position="531"/>
    </location>
</feature>
<comment type="caution">
    <text evidence="2">The sequence shown here is derived from an EMBL/GenBank/DDBJ whole genome shotgun (WGS) entry which is preliminary data.</text>
</comment>
<keyword evidence="1" id="KW-0472">Membrane</keyword>
<reference evidence="2 3" key="1">
    <citation type="submission" date="2016-01" db="EMBL/GenBank/DDBJ databases">
        <title>High potential of lignocellulose degradation of a new Verrucomicrobia species.</title>
        <authorList>
            <person name="Wang Y."/>
            <person name="Shi Y."/>
            <person name="Qiu Z."/>
            <person name="Liu S."/>
            <person name="Yang H."/>
        </authorList>
    </citation>
    <scope>NUCLEOTIDE SEQUENCE [LARGE SCALE GENOMIC DNA]</scope>
    <source>
        <strain evidence="2 3">TSB47</strain>
    </source>
</reference>
<dbReference type="RefSeq" id="WP_068773051.1">
    <property type="nucleotide sequence ID" value="NZ_CP109796.1"/>
</dbReference>
<evidence type="ECO:0000313" key="2">
    <source>
        <dbReference type="EMBL" id="OAM86993.1"/>
    </source>
</evidence>
<dbReference type="Proteomes" id="UP000078486">
    <property type="component" value="Unassembled WGS sequence"/>
</dbReference>
<keyword evidence="1" id="KW-0812">Transmembrane</keyword>
<sequence length="562" mass="60299">MSTTGATRAKKRNPLMGAVWLAAGLLLIACAWMTPVNLKSLTPALLREAGHGTPAVADYGRQRIESEKLGSAQLVLAAARLVDDPGADALALSIRNVETRRPEWVPWGGWDPFLDPLFNLKENIGRAASTPVLEFFIAQKARQSLLLFLSGSRSLGVQSVLQTREIQGTTRFVPATHPGGQSLDAVILLAALLYQSENLSGPLQRELRGLAEAAVAQKQMGPLEDFYIDLLSLGKRLNWMQLAELLRVSGSVRTVGEFAQLARVASDDLPLIYTAALFTGSADTVADYLMRYGKHGLADLRLALAGGEGAARLLLARQIPVNHAGGPVLGPAATLALVHPQIMLVAKYLGFFLGAFCLFHALEHLLAAASPATPPLRARSGILAAMIGALLVLATEPFLVKAAPPSEFKLKLLLPVLSDSPVSPVRLESATPPTMDSATIISIGFFAFLQVTMYLICLFKIRGIERQPLAPQLKLRLMENEENLFDGGLYIGIAGTATALVLQVMGLIQANLLAAYSSNLFGILCVAIVKIRHVRNAKRRLILESQAVGDLHQPAPAVRSVL</sequence>
<feature type="transmembrane region" description="Helical" evidence="1">
    <location>
        <begin position="348"/>
        <end position="369"/>
    </location>
</feature>
<dbReference type="EMBL" id="LRRQ01000189">
    <property type="protein sequence ID" value="OAM86993.1"/>
    <property type="molecule type" value="Genomic_DNA"/>
</dbReference>
<keyword evidence="1" id="KW-1133">Transmembrane helix</keyword>
<protein>
    <submittedName>
        <fullName evidence="2">Uncharacterized protein</fullName>
    </submittedName>
</protein>
<gene>
    <name evidence="2" type="ORF">AW736_25165</name>
</gene>
<dbReference type="OrthoDB" id="182729at2"/>